<dbReference type="OrthoDB" id="5432142at2"/>
<reference evidence="1 2" key="1">
    <citation type="submission" date="2019-03" db="EMBL/GenBank/DDBJ databases">
        <title>Genomic Encyclopedia of Type Strains, Phase IV (KMG-IV): sequencing the most valuable type-strain genomes for metagenomic binning, comparative biology and taxonomic classification.</title>
        <authorList>
            <person name="Goeker M."/>
        </authorList>
    </citation>
    <scope>NUCLEOTIDE SEQUENCE [LARGE SCALE GENOMIC DNA]</scope>
    <source>
        <strain evidence="1 2">DSM 100433</strain>
    </source>
</reference>
<dbReference type="AlphaFoldDB" id="A0A9X8Y7U0"/>
<evidence type="ECO:0000313" key="2">
    <source>
        <dbReference type="Proteomes" id="UP000294682"/>
    </source>
</evidence>
<dbReference type="RefSeq" id="WP_079699733.1">
    <property type="nucleotide sequence ID" value="NZ_JADNAH010000102.1"/>
</dbReference>
<evidence type="ECO:0008006" key="3">
    <source>
        <dbReference type="Google" id="ProtNLM"/>
    </source>
</evidence>
<name>A0A9X8Y7U0_9FIRM</name>
<accession>A0A9X8Y7U0</accession>
<comment type="caution">
    <text evidence="1">The sequence shown here is derived from an EMBL/GenBank/DDBJ whole genome shotgun (WGS) entry which is preliminary data.</text>
</comment>
<gene>
    <name evidence="1" type="ORF">EDD78_1086</name>
</gene>
<keyword evidence="2" id="KW-1185">Reference proteome</keyword>
<dbReference type="EMBL" id="SLUK01000008">
    <property type="protein sequence ID" value="TCL42695.1"/>
    <property type="molecule type" value="Genomic_DNA"/>
</dbReference>
<protein>
    <recommendedName>
        <fullName evidence="3">Smr domain-containing protein</fullName>
    </recommendedName>
</protein>
<evidence type="ECO:0000313" key="1">
    <source>
        <dbReference type="EMBL" id="TCL42695.1"/>
    </source>
</evidence>
<organism evidence="1 2">
    <name type="scientific">Harryflintia acetispora</name>
    <dbReference type="NCBI Taxonomy" id="1849041"/>
    <lineage>
        <taxon>Bacteria</taxon>
        <taxon>Bacillati</taxon>
        <taxon>Bacillota</taxon>
        <taxon>Clostridia</taxon>
        <taxon>Eubacteriales</taxon>
        <taxon>Oscillospiraceae</taxon>
        <taxon>Harryflintia</taxon>
    </lineage>
</organism>
<sequence length="123" mass="13067">MSGQIAGDACVGCKTVNIEAGRPSVEVALQRLSQELRLGKANRVGALKVIHGYGSTGSGGAIRDAARRLLAERRRAGMIRDFVGGDEFSAFSPAGRRAVELLPELRRDTDYGRGNDGITIVVL</sequence>
<dbReference type="Proteomes" id="UP000294682">
    <property type="component" value="Unassembled WGS sequence"/>
</dbReference>
<proteinExistence type="predicted"/>